<dbReference type="Pfam" id="PF14588">
    <property type="entry name" value="YjgF_endoribonc"/>
    <property type="match status" value="1"/>
</dbReference>
<proteinExistence type="predicted"/>
<evidence type="ECO:0000313" key="3">
    <source>
        <dbReference type="Proteomes" id="UP000516105"/>
    </source>
</evidence>
<dbReference type="PANTHER" id="PTHR43760:SF1">
    <property type="entry name" value="ENDORIBONUCLEASE L-PSP_CHORISMATE MUTASE-LIKE DOMAIN-CONTAINING PROTEIN"/>
    <property type="match status" value="1"/>
</dbReference>
<dbReference type="InterPro" id="IPR035959">
    <property type="entry name" value="RutC-like_sf"/>
</dbReference>
<dbReference type="EMBL" id="CP060782">
    <property type="protein sequence ID" value="QNP44967.1"/>
    <property type="molecule type" value="Genomic_DNA"/>
</dbReference>
<feature type="domain" description="Endoribonuclease L-PSP/chorismate mutase-like" evidence="1">
    <location>
        <begin position="13"/>
        <end position="102"/>
    </location>
</feature>
<dbReference type="InterPro" id="IPR013813">
    <property type="entry name" value="Endoribo_LPSP/chorism_mut-like"/>
</dbReference>
<dbReference type="Gene3D" id="3.30.1330.40">
    <property type="entry name" value="RutC-like"/>
    <property type="match status" value="1"/>
</dbReference>
<evidence type="ECO:0000259" key="1">
    <source>
        <dbReference type="Pfam" id="PF14588"/>
    </source>
</evidence>
<protein>
    <submittedName>
        <fullName evidence="2">RidA family protein</fullName>
    </submittedName>
</protein>
<accession>A0ABX6T7Q1</accession>
<evidence type="ECO:0000313" key="2">
    <source>
        <dbReference type="EMBL" id="QNP44967.1"/>
    </source>
</evidence>
<dbReference type="SUPFAM" id="SSF55298">
    <property type="entry name" value="YjgF-like"/>
    <property type="match status" value="1"/>
</dbReference>
<organism evidence="2 3">
    <name type="scientific">Sphingomonas sediminicola</name>
    <dbReference type="NCBI Taxonomy" id="386874"/>
    <lineage>
        <taxon>Bacteria</taxon>
        <taxon>Pseudomonadati</taxon>
        <taxon>Pseudomonadota</taxon>
        <taxon>Alphaproteobacteria</taxon>
        <taxon>Sphingomonadales</taxon>
        <taxon>Sphingomonadaceae</taxon>
        <taxon>Sphingomonas</taxon>
    </lineage>
</organism>
<reference evidence="2 3" key="1">
    <citation type="submission" date="2020-08" db="EMBL/GenBank/DDBJ databases">
        <title>Genome sequence of Sphingomonas sediminicola KACC 15039T.</title>
        <authorList>
            <person name="Hyun D.-W."/>
            <person name="Bae J.-W."/>
        </authorList>
    </citation>
    <scope>NUCLEOTIDE SEQUENCE [LARGE SCALE GENOMIC DNA]</scope>
    <source>
        <strain evidence="2 3">KACC 15039</strain>
    </source>
</reference>
<name>A0ABX6T7Q1_9SPHN</name>
<gene>
    <name evidence="2" type="ORF">H9L14_09575</name>
</gene>
<dbReference type="CDD" id="cd02199">
    <property type="entry name" value="YjgF_YER057c_UK114_like_1"/>
    <property type="match status" value="1"/>
</dbReference>
<dbReference type="Proteomes" id="UP000516105">
    <property type="component" value="Chromosome"/>
</dbReference>
<dbReference type="PANTHER" id="PTHR43760">
    <property type="entry name" value="ENDORIBONUCLEASE-RELATED"/>
    <property type="match status" value="1"/>
</dbReference>
<sequence>MLGTATQPNVEALKAAARLAAFNVVAQIERALGSWERFDGLCRVDGIIAVPTGFTSHAKVLDAASDLFVELFGPMYGAHARSAISSPGLPGDASIELVVTFAVRPAQSSPASR</sequence>
<dbReference type="RefSeq" id="WP_187707924.1">
    <property type="nucleotide sequence ID" value="NZ_CP060782.1"/>
</dbReference>
<keyword evidence="3" id="KW-1185">Reference proteome</keyword>